<dbReference type="EMBL" id="JADCNM010000008">
    <property type="protein sequence ID" value="KAG0471755.1"/>
    <property type="molecule type" value="Genomic_DNA"/>
</dbReference>
<dbReference type="AlphaFoldDB" id="A0A835QEJ1"/>
<proteinExistence type="predicted"/>
<name>A0A835QEJ1_VANPL</name>
<evidence type="ECO:0000313" key="2">
    <source>
        <dbReference type="Proteomes" id="UP000639772"/>
    </source>
</evidence>
<dbReference type="Proteomes" id="UP000639772">
    <property type="component" value="Unassembled WGS sequence"/>
</dbReference>
<protein>
    <submittedName>
        <fullName evidence="1">Uncharacterized protein</fullName>
    </submittedName>
</protein>
<reference evidence="1 2" key="1">
    <citation type="journal article" date="2020" name="Nat. Food">
        <title>A phased Vanilla planifolia genome enables genetic improvement of flavour and production.</title>
        <authorList>
            <person name="Hasing T."/>
            <person name="Tang H."/>
            <person name="Brym M."/>
            <person name="Khazi F."/>
            <person name="Huang T."/>
            <person name="Chambers A.H."/>
        </authorList>
    </citation>
    <scope>NUCLEOTIDE SEQUENCE [LARGE SCALE GENOMIC DNA]</scope>
    <source>
        <tissue evidence="1">Leaf</tissue>
    </source>
</reference>
<sequence length="91" mass="9982">MEHVVVKSHGSRHSRAVLADELADLIPAEVPVPFSADAYRRGGAVGRTRIIAASRSAIVKGRLKPPPTTFQAERARVDAEYKRMTTLITMK</sequence>
<organism evidence="1 2">
    <name type="scientific">Vanilla planifolia</name>
    <name type="common">Vanilla</name>
    <dbReference type="NCBI Taxonomy" id="51239"/>
    <lineage>
        <taxon>Eukaryota</taxon>
        <taxon>Viridiplantae</taxon>
        <taxon>Streptophyta</taxon>
        <taxon>Embryophyta</taxon>
        <taxon>Tracheophyta</taxon>
        <taxon>Spermatophyta</taxon>
        <taxon>Magnoliopsida</taxon>
        <taxon>Liliopsida</taxon>
        <taxon>Asparagales</taxon>
        <taxon>Orchidaceae</taxon>
        <taxon>Vanilloideae</taxon>
        <taxon>Vanilleae</taxon>
        <taxon>Vanilla</taxon>
    </lineage>
</organism>
<gene>
    <name evidence="1" type="ORF">HPP92_016301</name>
</gene>
<evidence type="ECO:0000313" key="1">
    <source>
        <dbReference type="EMBL" id="KAG0471755.1"/>
    </source>
</evidence>
<comment type="caution">
    <text evidence="1">The sequence shown here is derived from an EMBL/GenBank/DDBJ whole genome shotgun (WGS) entry which is preliminary data.</text>
</comment>
<accession>A0A835QEJ1</accession>